<name>B7S8V8_GLYIN</name>
<accession>B7S8V8</accession>
<sequence length="322" mass="37334">MVDYYIYAWDCSISPEHSDHYLTNGVNTFAHFKRDKENIKKEQLAAGKLSAVSKTVVLHWNKESHGATGDESVSEYFNLVWKWSGRKSEWIIRALKDYYIKGANDKIKLLYIVTDGTLSNKGVKTCVELNKDMHYETVVFHAFDQDPEKIDLSVAASFFQSRCIACRNYDLHHIIDISLKYDYDKINIENFAARKHQLQSYIKLKYINKLGLDNDGLHEINKLKKLEDRLNRELLSKRMKYTSQAAYLNAITKMSPIPIAGSIEIWNFYCSSYKLTEEVEEFVAASLEYIKSHQKYYVFDGYKPDPKVDKPVENVQISTATS</sequence>
<gene>
    <name evidence="1" type="ORF">GIP_L4_0150</name>
</gene>
<dbReference type="EMBL" id="EF710653">
    <property type="protein sequence ID" value="ACE75333.1"/>
    <property type="molecule type" value="Genomic_DNA"/>
</dbReference>
<protein>
    <submittedName>
        <fullName evidence="1">Uncharacterized protein</fullName>
    </submittedName>
</protein>
<dbReference type="AlphaFoldDB" id="B7S8V8"/>
<reference evidence="1" key="1">
    <citation type="submission" date="2007-06" db="EMBL/GenBank/DDBJ databases">
        <title>Bracovirus Evolution: Comparative Genomics of Multiple Viral and Proviral Genomes.</title>
        <authorList>
            <person name="Desjardins C.A."/>
            <person name="Gundersen-Rindal D.E."/>
            <person name="Hostetler J.B."/>
            <person name="Tallon L.J."/>
            <person name="Utterback T.R."/>
            <person name="Fuester R.W."/>
            <person name="Schatz M.C."/>
            <person name="Pedroni M.J."/>
            <person name="Fadrosh D.W."/>
            <person name="Haas B.J."/>
            <person name="Toms B.S."/>
            <person name="Chen D."/>
            <person name="Nene V."/>
        </authorList>
    </citation>
    <scope>NUCLEOTIDE SEQUENCE</scope>
</reference>
<organism evidence="1">
    <name type="scientific">Glyptapanteles indiensis</name>
    <name type="common">Parasitoid wasp</name>
    <dbReference type="NCBI Taxonomy" id="92994"/>
    <lineage>
        <taxon>Eukaryota</taxon>
        <taxon>Metazoa</taxon>
        <taxon>Ecdysozoa</taxon>
        <taxon>Arthropoda</taxon>
        <taxon>Hexapoda</taxon>
        <taxon>Insecta</taxon>
        <taxon>Pterygota</taxon>
        <taxon>Neoptera</taxon>
        <taxon>Endopterygota</taxon>
        <taxon>Hymenoptera</taxon>
        <taxon>Apocrita</taxon>
        <taxon>Ichneumonoidea</taxon>
        <taxon>Braconidae</taxon>
        <taxon>Microgastrinae</taxon>
        <taxon>Glyptapanteles</taxon>
    </lineage>
</organism>
<evidence type="ECO:0000313" key="1">
    <source>
        <dbReference type="EMBL" id="ACE75333.1"/>
    </source>
</evidence>
<proteinExistence type="predicted"/>